<evidence type="ECO:0008006" key="3">
    <source>
        <dbReference type="Google" id="ProtNLM"/>
    </source>
</evidence>
<evidence type="ECO:0000313" key="1">
    <source>
        <dbReference type="EMBL" id="MBZ4187002.1"/>
    </source>
</evidence>
<evidence type="ECO:0000313" key="2">
    <source>
        <dbReference type="Proteomes" id="UP001430290"/>
    </source>
</evidence>
<accession>A0ABS7TGK2</accession>
<dbReference type="RefSeq" id="WP_223629675.1">
    <property type="nucleotide sequence ID" value="NZ_JAIQDJ010000009.1"/>
</dbReference>
<organism evidence="1 2">
    <name type="scientific">Thermomonas beijingensis</name>
    <dbReference type="NCBI Taxonomy" id="2872701"/>
    <lineage>
        <taxon>Bacteria</taxon>
        <taxon>Pseudomonadati</taxon>
        <taxon>Pseudomonadota</taxon>
        <taxon>Gammaproteobacteria</taxon>
        <taxon>Lysobacterales</taxon>
        <taxon>Lysobacteraceae</taxon>
        <taxon>Thermomonas</taxon>
    </lineage>
</organism>
<comment type="caution">
    <text evidence="1">The sequence shown here is derived from an EMBL/GenBank/DDBJ whole genome shotgun (WGS) entry which is preliminary data.</text>
</comment>
<reference evidence="1" key="1">
    <citation type="submission" date="2021-09" db="EMBL/GenBank/DDBJ databases">
        <authorList>
            <person name="Wu T."/>
            <person name="Guo S.Z."/>
        </authorList>
    </citation>
    <scope>NUCLEOTIDE SEQUENCE</scope>
    <source>
        <strain evidence="1">RSS-23</strain>
    </source>
</reference>
<sequence length="102" mass="10723">MSLKAQQARVQQAEQALQARVAETSSQARQLAACWHANLSPGRVIVAGLALGFVVGRARPLQWAGSAGVLTMLRSVSQLFADVQVQLDAVSGATTENSPPAR</sequence>
<name>A0ABS7TGK2_9GAMM</name>
<gene>
    <name evidence="1" type="ORF">K7B09_11785</name>
</gene>
<dbReference type="Proteomes" id="UP001430290">
    <property type="component" value="Unassembled WGS sequence"/>
</dbReference>
<protein>
    <recommendedName>
        <fullName evidence="3">YqjK-like protein</fullName>
    </recommendedName>
</protein>
<proteinExistence type="predicted"/>
<dbReference type="EMBL" id="JAIQDJ010000009">
    <property type="protein sequence ID" value="MBZ4187002.1"/>
    <property type="molecule type" value="Genomic_DNA"/>
</dbReference>
<keyword evidence="2" id="KW-1185">Reference proteome</keyword>